<protein>
    <submittedName>
        <fullName evidence="1">DUF3794 domain-containing protein</fullName>
    </submittedName>
</protein>
<dbReference type="NCBIfam" id="NF045794">
    <property type="entry name" value="CsxC_fam"/>
    <property type="match status" value="1"/>
</dbReference>
<evidence type="ECO:0000313" key="2">
    <source>
        <dbReference type="Proteomes" id="UP000501374"/>
    </source>
</evidence>
<evidence type="ECO:0000313" key="1">
    <source>
        <dbReference type="EMBL" id="QIW21376.1"/>
    </source>
</evidence>
<dbReference type="AlphaFoldDB" id="A0A6H0TQ27"/>
<name>A0A6H0TQ27_BACTU</name>
<proteinExistence type="predicted"/>
<organism evidence="1 2">
    <name type="scientific">Bacillus thuringiensis serovar andalousiensis</name>
    <dbReference type="NCBI Taxonomy" id="257985"/>
    <lineage>
        <taxon>Bacteria</taxon>
        <taxon>Bacillati</taxon>
        <taxon>Bacillota</taxon>
        <taxon>Bacilli</taxon>
        <taxon>Bacillales</taxon>
        <taxon>Bacillaceae</taxon>
        <taxon>Bacillus</taxon>
        <taxon>Bacillus cereus group</taxon>
    </lineage>
</organism>
<dbReference type="Proteomes" id="UP000501374">
    <property type="component" value="Chromosome"/>
</dbReference>
<gene>
    <name evidence="1" type="ORF">EVG22_24410</name>
</gene>
<accession>A0A6H0TQ27</accession>
<dbReference type="EMBL" id="CP035727">
    <property type="protein sequence ID" value="QIW21376.1"/>
    <property type="molecule type" value="Genomic_DNA"/>
</dbReference>
<dbReference type="RefSeq" id="WP_172555201.1">
    <property type="nucleotide sequence ID" value="NZ_CP035727.2"/>
</dbReference>
<sequence length="260" mass="30084">MKNQDNVSSEKLNRDIRMSESAVQDECESCSVEPEITCGYVVIKTPVILAEVEMQFVTDAIITFPEPVLEIKAVRKQLKISHSRLLLPSDKIFLKGVVRKNIQYATPIGANNKVISSNLRSLTVDIPFSYTTEIMEYLSKPIYKYNEKLELNFYKQNAIHEFNQCEDYIECSDDMFQFDEVNKEIFNEKIYCELITGRIIEYNEPLNRESGKICGGNQEQQYENVSLEEGTFTALEEKMVIDLKLKVLQQQQIRVESKSF</sequence>
<dbReference type="InterPro" id="IPR054845">
    <property type="entry name" value="Exosporium_prot_C"/>
</dbReference>
<reference evidence="2" key="1">
    <citation type="submission" date="2019-02" db="EMBL/GenBank/DDBJ databases">
        <title>Structural and Functional analysis of Lanthipeptide from Bacillus thuringiensis serovar andalousiensis B23193.</title>
        <authorList>
            <person name="Andreeva J.V."/>
            <person name="Grigoreva A."/>
        </authorList>
    </citation>
    <scope>NUCLEOTIDE SEQUENCE [LARGE SCALE GENOMIC DNA]</scope>
    <source>
        <strain evidence="2">B23193</strain>
    </source>
</reference>